<dbReference type="CDD" id="cd16917">
    <property type="entry name" value="HATPase_UhpB-NarQ-NarX-like"/>
    <property type="match status" value="1"/>
</dbReference>
<organism evidence="12 13">
    <name type="scientific">Georgenia satyanarayanai</name>
    <dbReference type="NCBI Taxonomy" id="860221"/>
    <lineage>
        <taxon>Bacteria</taxon>
        <taxon>Bacillati</taxon>
        <taxon>Actinomycetota</taxon>
        <taxon>Actinomycetes</taxon>
        <taxon>Micrococcales</taxon>
        <taxon>Bogoriellaceae</taxon>
        <taxon>Georgenia</taxon>
    </lineage>
</organism>
<reference evidence="12 13" key="1">
    <citation type="submission" date="2016-10" db="EMBL/GenBank/DDBJ databases">
        <authorList>
            <person name="Cai Z."/>
        </authorList>
    </citation>
    <scope>NUCLEOTIDE SEQUENCE [LARGE SCALE GENOMIC DNA]</scope>
    <source>
        <strain evidence="12 13">CGMCC 1.10826</strain>
    </source>
</reference>
<evidence type="ECO:0000256" key="9">
    <source>
        <dbReference type="SAM" id="Phobius"/>
    </source>
</evidence>
<keyword evidence="13" id="KW-1185">Reference proteome</keyword>
<feature type="domain" description="Signal transduction histidine kinase subgroup 3 dimerisation and phosphoacceptor" evidence="11">
    <location>
        <begin position="209"/>
        <end position="274"/>
    </location>
</feature>
<dbReference type="Gene3D" id="3.30.565.10">
    <property type="entry name" value="Histidine kinase-like ATPase, C-terminal domain"/>
    <property type="match status" value="1"/>
</dbReference>
<evidence type="ECO:0000256" key="1">
    <source>
        <dbReference type="ARBA" id="ARBA00000085"/>
    </source>
</evidence>
<keyword evidence="8" id="KW-0902">Two-component regulatory system</keyword>
<dbReference type="GO" id="GO:0016020">
    <property type="term" value="C:membrane"/>
    <property type="evidence" value="ECO:0007669"/>
    <property type="project" value="InterPro"/>
</dbReference>
<dbReference type="GO" id="GO:0005524">
    <property type="term" value="F:ATP binding"/>
    <property type="evidence" value="ECO:0007669"/>
    <property type="project" value="UniProtKB-KW"/>
</dbReference>
<evidence type="ECO:0000256" key="7">
    <source>
        <dbReference type="ARBA" id="ARBA00022840"/>
    </source>
</evidence>
<keyword evidence="7" id="KW-0067">ATP-binding</keyword>
<evidence type="ECO:0000313" key="13">
    <source>
        <dbReference type="Proteomes" id="UP000250222"/>
    </source>
</evidence>
<keyword evidence="5" id="KW-0547">Nucleotide-binding</keyword>
<dbReference type="RefSeq" id="WP_110851110.1">
    <property type="nucleotide sequence ID" value="NZ_QKLZ01000001.1"/>
</dbReference>
<proteinExistence type="predicted"/>
<dbReference type="OrthoDB" id="227596at2"/>
<evidence type="ECO:0000256" key="8">
    <source>
        <dbReference type="ARBA" id="ARBA00023012"/>
    </source>
</evidence>
<dbReference type="AlphaFoldDB" id="A0A2Y8ZYB0"/>
<keyword evidence="9" id="KW-0472">Membrane</keyword>
<accession>A0A2Y8ZYB0</accession>
<evidence type="ECO:0000259" key="10">
    <source>
        <dbReference type="Pfam" id="PF02518"/>
    </source>
</evidence>
<dbReference type="InterPro" id="IPR011712">
    <property type="entry name" value="Sig_transdc_His_kin_sub3_dim/P"/>
</dbReference>
<dbReference type="Gene3D" id="1.20.5.1930">
    <property type="match status" value="1"/>
</dbReference>
<dbReference type="EC" id="2.7.13.3" evidence="2"/>
<keyword evidence="4" id="KW-0808">Transferase</keyword>
<evidence type="ECO:0000256" key="3">
    <source>
        <dbReference type="ARBA" id="ARBA00022553"/>
    </source>
</evidence>
<feature type="transmembrane region" description="Helical" evidence="9">
    <location>
        <begin position="26"/>
        <end position="48"/>
    </location>
</feature>
<dbReference type="Pfam" id="PF07730">
    <property type="entry name" value="HisKA_3"/>
    <property type="match status" value="1"/>
</dbReference>
<dbReference type="InterPro" id="IPR003594">
    <property type="entry name" value="HATPase_dom"/>
</dbReference>
<dbReference type="GO" id="GO:0000155">
    <property type="term" value="F:phosphorelay sensor kinase activity"/>
    <property type="evidence" value="ECO:0007669"/>
    <property type="project" value="InterPro"/>
</dbReference>
<evidence type="ECO:0000256" key="2">
    <source>
        <dbReference type="ARBA" id="ARBA00012438"/>
    </source>
</evidence>
<feature type="transmembrane region" description="Helical" evidence="9">
    <location>
        <begin position="60"/>
        <end position="77"/>
    </location>
</feature>
<keyword evidence="3" id="KW-0597">Phosphoprotein</keyword>
<dbReference type="GO" id="GO:0046983">
    <property type="term" value="F:protein dimerization activity"/>
    <property type="evidence" value="ECO:0007669"/>
    <property type="project" value="InterPro"/>
</dbReference>
<evidence type="ECO:0000259" key="11">
    <source>
        <dbReference type="Pfam" id="PF07730"/>
    </source>
</evidence>
<evidence type="ECO:0000256" key="6">
    <source>
        <dbReference type="ARBA" id="ARBA00022777"/>
    </source>
</evidence>
<dbReference type="PANTHER" id="PTHR24421">
    <property type="entry name" value="NITRATE/NITRITE SENSOR PROTEIN NARX-RELATED"/>
    <property type="match status" value="1"/>
</dbReference>
<dbReference type="SUPFAM" id="SSF55874">
    <property type="entry name" value="ATPase domain of HSP90 chaperone/DNA topoisomerase II/histidine kinase"/>
    <property type="match status" value="1"/>
</dbReference>
<dbReference type="PANTHER" id="PTHR24421:SF10">
    <property type="entry name" value="NITRATE_NITRITE SENSOR PROTEIN NARQ"/>
    <property type="match status" value="1"/>
</dbReference>
<feature type="transmembrane region" description="Helical" evidence="9">
    <location>
        <begin position="160"/>
        <end position="179"/>
    </location>
</feature>
<keyword evidence="9" id="KW-1133">Transmembrane helix</keyword>
<dbReference type="EMBL" id="UETB01000001">
    <property type="protein sequence ID" value="SSA36995.1"/>
    <property type="molecule type" value="Genomic_DNA"/>
</dbReference>
<name>A0A2Y8ZYB0_9MICO</name>
<protein>
    <recommendedName>
        <fullName evidence="2">histidine kinase</fullName>
        <ecNumber evidence="2">2.7.13.3</ecNumber>
    </recommendedName>
</protein>
<keyword evidence="6 12" id="KW-0418">Kinase</keyword>
<dbReference type="Pfam" id="PF02518">
    <property type="entry name" value="HATPase_c"/>
    <property type="match status" value="1"/>
</dbReference>
<feature type="transmembrane region" description="Helical" evidence="9">
    <location>
        <begin position="82"/>
        <end position="100"/>
    </location>
</feature>
<keyword evidence="9" id="KW-0812">Transmembrane</keyword>
<sequence length="416" mass="43453">MDTTPVTSAGTWWDARLSRLRLHGPLARDTALAAVVAVVMVLIAAATIELVPADAAPPSSTAPWLLVLVVVQSLALAVRRVALVACVVAVVATQVALVALAPDLSVRTITAAVVAVTAGTHLPLGRALRLVGGAVVVETVGATLVSAVRGAGTDVLLQNAVSPVLLWGASLLFGLYLAARQERLWLLEERATRLEQERDARVQAAVGEERARLARELHDVAAHHLSGMVVQAAAVERLVDRDPEAARAGAVWLRDQGRETLDNLRQVVGLLRDDDGDPLSPVPGVGALGDLVRAARELGGDVRLEEEGSPSPLPPLADVSVYRVAQQSVTNARQHAPGAPVRVRVVHQPTGVVLEVDNGPAAQGAAHPTGQHGGTGLAVMRERAALVGGVLEAGPTENGGWRVRLHVPVTETEGER</sequence>
<evidence type="ECO:0000256" key="4">
    <source>
        <dbReference type="ARBA" id="ARBA00022679"/>
    </source>
</evidence>
<dbReference type="Proteomes" id="UP000250222">
    <property type="component" value="Unassembled WGS sequence"/>
</dbReference>
<feature type="domain" description="Histidine kinase/HSP90-like ATPase" evidence="10">
    <location>
        <begin position="320"/>
        <end position="410"/>
    </location>
</feature>
<evidence type="ECO:0000256" key="5">
    <source>
        <dbReference type="ARBA" id="ARBA00022741"/>
    </source>
</evidence>
<feature type="transmembrane region" description="Helical" evidence="9">
    <location>
        <begin position="131"/>
        <end position="148"/>
    </location>
</feature>
<gene>
    <name evidence="12" type="ORF">SAMN05216184_101647</name>
</gene>
<dbReference type="InterPro" id="IPR036890">
    <property type="entry name" value="HATPase_C_sf"/>
</dbReference>
<evidence type="ECO:0000313" key="12">
    <source>
        <dbReference type="EMBL" id="SSA36995.1"/>
    </source>
</evidence>
<comment type="catalytic activity">
    <reaction evidence="1">
        <text>ATP + protein L-histidine = ADP + protein N-phospho-L-histidine.</text>
        <dbReference type="EC" id="2.7.13.3"/>
    </reaction>
</comment>
<dbReference type="InterPro" id="IPR050482">
    <property type="entry name" value="Sensor_HK_TwoCompSys"/>
</dbReference>